<organism evidence="2 3">
    <name type="scientific">Dactylosporangium sucinum</name>
    <dbReference type="NCBI Taxonomy" id="1424081"/>
    <lineage>
        <taxon>Bacteria</taxon>
        <taxon>Bacillati</taxon>
        <taxon>Actinomycetota</taxon>
        <taxon>Actinomycetes</taxon>
        <taxon>Micromonosporales</taxon>
        <taxon>Micromonosporaceae</taxon>
        <taxon>Dactylosporangium</taxon>
    </lineage>
</organism>
<evidence type="ECO:0008006" key="4">
    <source>
        <dbReference type="Google" id="ProtNLM"/>
    </source>
</evidence>
<sequence>MRTQPQVGTPGPAAGGAGPVDSGTDHGRMHDLTSERGRAVRLRSRAWDLIAAGRWAEALTDIDEAVTILRANPPVDLPELVDLLNYRGEVLSGLGRPDDGVAAAEEAVAASRELAATDPVPLATSLHNLGIRLAQAGRDEDALAVALETLPLWQQQAQSGTLDDVAALAAAYLSAGNRLAAVGEEARALAPLGEAVRLRRLLVEHDPAYLGPLAYALLDHAGQLAECSGWVEAADASTEAATILRDLAAADRGYRSDAARALNNRVACLIQVGRRAEAVEAIDELAALRRELAADDPARHLPDLATTLRGLAAERVRLGEWALALPAAEEATAVLVELVRDEPARAADLWDLSDLKATILDHLGRTTEAADLRAQLHGTPRHPDTGVSGSRT</sequence>
<name>A0A917UAY7_9ACTN</name>
<dbReference type="Pfam" id="PF13424">
    <property type="entry name" value="TPR_12"/>
    <property type="match status" value="1"/>
</dbReference>
<proteinExistence type="predicted"/>
<dbReference type="Proteomes" id="UP000642070">
    <property type="component" value="Unassembled WGS sequence"/>
</dbReference>
<feature type="region of interest" description="Disordered" evidence="1">
    <location>
        <begin position="371"/>
        <end position="392"/>
    </location>
</feature>
<reference evidence="2" key="1">
    <citation type="journal article" date="2014" name="Int. J. Syst. Evol. Microbiol.">
        <title>Complete genome sequence of Corynebacterium casei LMG S-19264T (=DSM 44701T), isolated from a smear-ripened cheese.</title>
        <authorList>
            <consortium name="US DOE Joint Genome Institute (JGI-PGF)"/>
            <person name="Walter F."/>
            <person name="Albersmeier A."/>
            <person name="Kalinowski J."/>
            <person name="Ruckert C."/>
        </authorList>
    </citation>
    <scope>NUCLEOTIDE SEQUENCE</scope>
    <source>
        <strain evidence="2">JCM 19831</strain>
    </source>
</reference>
<dbReference type="AlphaFoldDB" id="A0A917UAY7"/>
<keyword evidence="3" id="KW-1185">Reference proteome</keyword>
<evidence type="ECO:0000313" key="3">
    <source>
        <dbReference type="Proteomes" id="UP000642070"/>
    </source>
</evidence>
<dbReference type="SMART" id="SM00028">
    <property type="entry name" value="TPR"/>
    <property type="match status" value="4"/>
</dbReference>
<dbReference type="InterPro" id="IPR011990">
    <property type="entry name" value="TPR-like_helical_dom_sf"/>
</dbReference>
<evidence type="ECO:0000313" key="2">
    <source>
        <dbReference type="EMBL" id="GGM74229.1"/>
    </source>
</evidence>
<evidence type="ECO:0000256" key="1">
    <source>
        <dbReference type="SAM" id="MobiDB-lite"/>
    </source>
</evidence>
<accession>A0A917UAY7</accession>
<dbReference type="Gene3D" id="1.25.40.10">
    <property type="entry name" value="Tetratricopeptide repeat domain"/>
    <property type="match status" value="2"/>
</dbReference>
<dbReference type="EMBL" id="BMPI01000068">
    <property type="protein sequence ID" value="GGM74229.1"/>
    <property type="molecule type" value="Genomic_DNA"/>
</dbReference>
<feature type="compositionally biased region" description="Basic and acidic residues" evidence="1">
    <location>
        <begin position="23"/>
        <end position="35"/>
    </location>
</feature>
<feature type="region of interest" description="Disordered" evidence="1">
    <location>
        <begin position="1"/>
        <end position="35"/>
    </location>
</feature>
<reference evidence="2" key="2">
    <citation type="submission" date="2020-09" db="EMBL/GenBank/DDBJ databases">
        <authorList>
            <person name="Sun Q."/>
            <person name="Ohkuma M."/>
        </authorList>
    </citation>
    <scope>NUCLEOTIDE SEQUENCE</scope>
    <source>
        <strain evidence="2">JCM 19831</strain>
    </source>
</reference>
<protein>
    <recommendedName>
        <fullName evidence="4">Tetratricopeptide repeat protein</fullName>
    </recommendedName>
</protein>
<comment type="caution">
    <text evidence="2">The sequence shown here is derived from an EMBL/GenBank/DDBJ whole genome shotgun (WGS) entry which is preliminary data.</text>
</comment>
<dbReference type="SUPFAM" id="SSF48452">
    <property type="entry name" value="TPR-like"/>
    <property type="match status" value="2"/>
</dbReference>
<gene>
    <name evidence="2" type="ORF">GCM10007977_089680</name>
</gene>
<dbReference type="InterPro" id="IPR019734">
    <property type="entry name" value="TPR_rpt"/>
</dbReference>